<gene>
    <name evidence="2" type="ORF">ACFS7Y_21165</name>
</gene>
<comment type="caution">
    <text evidence="2">The sequence shown here is derived from an EMBL/GenBank/DDBJ whole genome shotgun (WGS) entry which is preliminary data.</text>
</comment>
<organism evidence="2 3">
    <name type="scientific">Sphingobacterium bambusae</name>
    <dbReference type="NCBI Taxonomy" id="662858"/>
    <lineage>
        <taxon>Bacteria</taxon>
        <taxon>Pseudomonadati</taxon>
        <taxon>Bacteroidota</taxon>
        <taxon>Sphingobacteriia</taxon>
        <taxon>Sphingobacteriales</taxon>
        <taxon>Sphingobacteriaceae</taxon>
        <taxon>Sphingobacterium</taxon>
    </lineage>
</organism>
<evidence type="ECO:0000313" key="2">
    <source>
        <dbReference type="EMBL" id="MFD2969913.1"/>
    </source>
</evidence>
<proteinExistence type="predicted"/>
<keyword evidence="1" id="KW-0812">Transmembrane</keyword>
<accession>A0ABW6BMP7</accession>
<reference evidence="3" key="1">
    <citation type="journal article" date="2019" name="Int. J. Syst. Evol. Microbiol.">
        <title>The Global Catalogue of Microorganisms (GCM) 10K type strain sequencing project: providing services to taxonomists for standard genome sequencing and annotation.</title>
        <authorList>
            <consortium name="The Broad Institute Genomics Platform"/>
            <consortium name="The Broad Institute Genome Sequencing Center for Infectious Disease"/>
            <person name="Wu L."/>
            <person name="Ma J."/>
        </authorList>
    </citation>
    <scope>NUCLEOTIDE SEQUENCE [LARGE SCALE GENOMIC DNA]</scope>
    <source>
        <strain evidence="3">KCTC 22814</strain>
    </source>
</reference>
<protein>
    <recommendedName>
        <fullName evidence="4">Zinc-ribbon 15 domain-containing protein</fullName>
    </recommendedName>
</protein>
<evidence type="ECO:0008006" key="4">
    <source>
        <dbReference type="Google" id="ProtNLM"/>
    </source>
</evidence>
<feature type="transmembrane region" description="Helical" evidence="1">
    <location>
        <begin position="90"/>
        <end position="109"/>
    </location>
</feature>
<name>A0ABW6BMP7_9SPHI</name>
<keyword evidence="3" id="KW-1185">Reference proteome</keyword>
<dbReference type="RefSeq" id="WP_320183399.1">
    <property type="nucleotide sequence ID" value="NZ_CP138332.1"/>
</dbReference>
<keyword evidence="1" id="KW-0472">Membrane</keyword>
<evidence type="ECO:0000256" key="1">
    <source>
        <dbReference type="SAM" id="Phobius"/>
    </source>
</evidence>
<sequence length="205" mass="22973">MIIFGTRSKVLHNKAGQAVGDCAYCGTANAIFGYKQISYFHIFWIPVFPYKSRIMTVCNHCRQVREQRSIDPQTMNQIHQEGLPKTSPGYFAGLIILLLFVGSAVAAGISSSMNTDDYLETPAVGDVYEIKHEANGKSYYTLYRIAKVGTDSIVFAINDYEAEGRNGLRKLKQQHHNSYSEQVIIARADIATMKAKRQIVGIDRE</sequence>
<evidence type="ECO:0000313" key="3">
    <source>
        <dbReference type="Proteomes" id="UP001597525"/>
    </source>
</evidence>
<dbReference type="Proteomes" id="UP001597525">
    <property type="component" value="Unassembled WGS sequence"/>
</dbReference>
<dbReference type="EMBL" id="JBHUPB010000015">
    <property type="protein sequence ID" value="MFD2969913.1"/>
    <property type="molecule type" value="Genomic_DNA"/>
</dbReference>
<keyword evidence="1" id="KW-1133">Transmembrane helix</keyword>